<dbReference type="AlphaFoldDB" id="A0A5B8Z903"/>
<dbReference type="PRINTS" id="PR00469">
    <property type="entry name" value="PNDRDTASEII"/>
</dbReference>
<reference evidence="3" key="1">
    <citation type="submission" date="2019-08" db="EMBL/GenBank/DDBJ databases">
        <authorList>
            <person name="Zheng X."/>
        </authorList>
    </citation>
    <scope>NUCLEOTIDE SEQUENCE [LARGE SCALE GENOMIC DNA]</scope>
    <source>
        <strain evidence="3">FJAT-25496</strain>
    </source>
</reference>
<proteinExistence type="predicted"/>
<dbReference type="Gene3D" id="3.50.50.60">
    <property type="entry name" value="FAD/NAD(P)-binding domain"/>
    <property type="match status" value="1"/>
</dbReference>
<dbReference type="KEGG" id="bda:FSZ17_20375"/>
<dbReference type="OrthoDB" id="9778740at2"/>
<keyword evidence="1" id="KW-0560">Oxidoreductase</keyword>
<dbReference type="InterPro" id="IPR050982">
    <property type="entry name" value="Auxin_biosynth/cation_transpt"/>
</dbReference>
<dbReference type="RefSeq" id="WP_057773794.1">
    <property type="nucleotide sequence ID" value="NZ_CP042593.1"/>
</dbReference>
<accession>A0A5B8Z903</accession>
<keyword evidence="3" id="KW-1185">Reference proteome</keyword>
<protein>
    <submittedName>
        <fullName evidence="2">Oxidoreductase</fullName>
    </submittedName>
</protein>
<gene>
    <name evidence="2" type="ORF">FSZ17_20375</name>
</gene>
<dbReference type="PANTHER" id="PTHR43539:SF78">
    <property type="entry name" value="FLAVIN-CONTAINING MONOOXYGENASE"/>
    <property type="match status" value="1"/>
</dbReference>
<dbReference type="GO" id="GO:0004497">
    <property type="term" value="F:monooxygenase activity"/>
    <property type="evidence" value="ECO:0007669"/>
    <property type="project" value="TreeGrafter"/>
</dbReference>
<dbReference type="STRING" id="1742359.GCA_001439625_03608"/>
<evidence type="ECO:0000313" key="2">
    <source>
        <dbReference type="EMBL" id="QED49430.1"/>
    </source>
</evidence>
<dbReference type="PANTHER" id="PTHR43539">
    <property type="entry name" value="FLAVIN-BINDING MONOOXYGENASE-LIKE PROTEIN (AFU_ORTHOLOGUE AFUA_4G09220)"/>
    <property type="match status" value="1"/>
</dbReference>
<dbReference type="EMBL" id="CP042593">
    <property type="protein sequence ID" value="QED49430.1"/>
    <property type="molecule type" value="Genomic_DNA"/>
</dbReference>
<dbReference type="PRINTS" id="PR00368">
    <property type="entry name" value="FADPNR"/>
</dbReference>
<dbReference type="InterPro" id="IPR036188">
    <property type="entry name" value="FAD/NAD-bd_sf"/>
</dbReference>
<dbReference type="Pfam" id="PF13738">
    <property type="entry name" value="Pyr_redox_3"/>
    <property type="match status" value="1"/>
</dbReference>
<dbReference type="GO" id="GO:0050660">
    <property type="term" value="F:flavin adenine dinucleotide binding"/>
    <property type="evidence" value="ECO:0007669"/>
    <property type="project" value="TreeGrafter"/>
</dbReference>
<organism evidence="2 3">
    <name type="scientific">Cytobacillus dafuensis</name>
    <name type="common">Bacillus dafuensis</name>
    <dbReference type="NCBI Taxonomy" id="1742359"/>
    <lineage>
        <taxon>Bacteria</taxon>
        <taxon>Bacillati</taxon>
        <taxon>Bacillota</taxon>
        <taxon>Bacilli</taxon>
        <taxon>Bacillales</taxon>
        <taxon>Bacillaceae</taxon>
        <taxon>Cytobacillus</taxon>
    </lineage>
</organism>
<dbReference type="Proteomes" id="UP000321555">
    <property type="component" value="Chromosome"/>
</dbReference>
<dbReference type="SUPFAM" id="SSF51905">
    <property type="entry name" value="FAD/NAD(P)-binding domain"/>
    <property type="match status" value="2"/>
</dbReference>
<sequence>MLDVVIIGAGQAGLAMGYWLSKSQKQNKFLIVDKRARVGEVWRERYDSLVLFTPRAYSSLPGLALKGNGHEFPTKDEIANYLENYAKHFSLPLQLETDVNKIKEEEGFYSIYTNKGTILSKQVVVASGPFHTPFIPTISKNSSSDIYHIHSSEYKNSNQLQPGNVLIVGGGNSGAQIAAELSETREVHLSVGQKIRYFPLTIFGKSSFWWFDKVGILKATNQSVVGKRIQKLGDPIFGFDLKHLVEERKVHLHARTITITDKKVEFENNQKLEVQNIIWATGFKADYSWIQIEGILNENGQPIHTRGITNKKGFYFLGLPWLHKRGSSLLLGVGNDAEFLFKVIDKEC</sequence>
<name>A0A5B8Z903_CYTDA</name>
<evidence type="ECO:0000256" key="1">
    <source>
        <dbReference type="ARBA" id="ARBA00023002"/>
    </source>
</evidence>
<evidence type="ECO:0000313" key="3">
    <source>
        <dbReference type="Proteomes" id="UP000321555"/>
    </source>
</evidence>